<feature type="modified residue" description="4-aspartylphosphate" evidence="1">
    <location>
        <position position="54"/>
    </location>
</feature>
<sequence length="250" mass="28436">MNAIIVDDEPHNIDNLQILLQRHCPGIGVIGKADNIDEAFNLISTQKPDVVFLDIILGKQTGFDLLAQLPVKDFEVIFVTAFDQYGVRAVKSAALDYLLKPLDITELKAAVDKASEKIKLRKKNTQLDFLMDYITQRGKAPAKVALPLRNEVRYIEISHIVRCEATNSYTWFYLTNKEKILVSKSLKEYDDLFNTQGFIRCHQSHLVNIFFVRSLLREDSGVLLMQDGEKIPISKAKKEMVKLALLKSNQ</sequence>
<evidence type="ECO:0000259" key="3">
    <source>
        <dbReference type="PROSITE" id="PS50930"/>
    </source>
</evidence>
<keyword evidence="1" id="KW-0597">Phosphoprotein</keyword>
<dbReference type="InterPro" id="IPR007492">
    <property type="entry name" value="LytTR_DNA-bd_dom"/>
</dbReference>
<dbReference type="RefSeq" id="WP_114790086.1">
    <property type="nucleotide sequence ID" value="NZ_CP139960.1"/>
</dbReference>
<organism evidence="4 5">
    <name type="scientific">Niabella yanshanensis</name>
    <dbReference type="NCBI Taxonomy" id="577386"/>
    <lineage>
        <taxon>Bacteria</taxon>
        <taxon>Pseudomonadati</taxon>
        <taxon>Bacteroidota</taxon>
        <taxon>Chitinophagia</taxon>
        <taxon>Chitinophagales</taxon>
        <taxon>Chitinophagaceae</taxon>
        <taxon>Niabella</taxon>
    </lineage>
</organism>
<accession>A0ABZ0W4J5</accession>
<feature type="domain" description="HTH LytTR-type" evidence="3">
    <location>
        <begin position="154"/>
        <end position="247"/>
    </location>
</feature>
<evidence type="ECO:0000313" key="5">
    <source>
        <dbReference type="Proteomes" id="UP001325680"/>
    </source>
</evidence>
<dbReference type="Pfam" id="PF00072">
    <property type="entry name" value="Response_reg"/>
    <property type="match status" value="1"/>
</dbReference>
<dbReference type="InterPro" id="IPR001789">
    <property type="entry name" value="Sig_transdc_resp-reg_receiver"/>
</dbReference>
<dbReference type="Gene3D" id="2.40.50.1020">
    <property type="entry name" value="LytTr DNA-binding domain"/>
    <property type="match status" value="1"/>
</dbReference>
<dbReference type="InterPro" id="IPR046947">
    <property type="entry name" value="LytR-like"/>
</dbReference>
<feature type="domain" description="Response regulatory" evidence="2">
    <location>
        <begin position="2"/>
        <end position="115"/>
    </location>
</feature>
<dbReference type="PANTHER" id="PTHR37299">
    <property type="entry name" value="TRANSCRIPTIONAL REGULATOR-RELATED"/>
    <property type="match status" value="1"/>
</dbReference>
<dbReference type="GO" id="GO:0003677">
    <property type="term" value="F:DNA binding"/>
    <property type="evidence" value="ECO:0007669"/>
    <property type="project" value="UniProtKB-KW"/>
</dbReference>
<dbReference type="PROSITE" id="PS50110">
    <property type="entry name" value="RESPONSE_REGULATORY"/>
    <property type="match status" value="1"/>
</dbReference>
<dbReference type="EMBL" id="CP139960">
    <property type="protein sequence ID" value="WQD36452.1"/>
    <property type="molecule type" value="Genomic_DNA"/>
</dbReference>
<dbReference type="PROSITE" id="PS50930">
    <property type="entry name" value="HTH_LYTTR"/>
    <property type="match status" value="1"/>
</dbReference>
<dbReference type="Proteomes" id="UP001325680">
    <property type="component" value="Chromosome"/>
</dbReference>
<gene>
    <name evidence="4" type="ORF">U0035_12325</name>
</gene>
<name>A0ABZ0W4J5_9BACT</name>
<evidence type="ECO:0000259" key="2">
    <source>
        <dbReference type="PROSITE" id="PS50110"/>
    </source>
</evidence>
<evidence type="ECO:0000313" key="4">
    <source>
        <dbReference type="EMBL" id="WQD36452.1"/>
    </source>
</evidence>
<keyword evidence="5" id="KW-1185">Reference proteome</keyword>
<proteinExistence type="predicted"/>
<reference evidence="4 5" key="1">
    <citation type="submission" date="2023-12" db="EMBL/GenBank/DDBJ databases">
        <title>Genome sequencing and assembly of bacterial species from a model synthetic community.</title>
        <authorList>
            <person name="Hogle S.L."/>
        </authorList>
    </citation>
    <scope>NUCLEOTIDE SEQUENCE [LARGE SCALE GENOMIC DNA]</scope>
    <source>
        <strain evidence="4 5">HAMBI_3031</strain>
    </source>
</reference>
<dbReference type="SUPFAM" id="SSF52172">
    <property type="entry name" value="CheY-like"/>
    <property type="match status" value="1"/>
</dbReference>
<protein>
    <submittedName>
        <fullName evidence="4">LytTR family DNA-binding domain-containing protein</fullName>
    </submittedName>
</protein>
<dbReference type="SMART" id="SM00850">
    <property type="entry name" value="LytTR"/>
    <property type="match status" value="1"/>
</dbReference>
<evidence type="ECO:0000256" key="1">
    <source>
        <dbReference type="PROSITE-ProRule" id="PRU00169"/>
    </source>
</evidence>
<keyword evidence="4" id="KW-0238">DNA-binding</keyword>
<dbReference type="Gene3D" id="3.40.50.2300">
    <property type="match status" value="1"/>
</dbReference>
<dbReference type="Pfam" id="PF04397">
    <property type="entry name" value="LytTR"/>
    <property type="match status" value="1"/>
</dbReference>
<dbReference type="InterPro" id="IPR011006">
    <property type="entry name" value="CheY-like_superfamily"/>
</dbReference>
<dbReference type="PANTHER" id="PTHR37299:SF1">
    <property type="entry name" value="STAGE 0 SPORULATION PROTEIN A HOMOLOG"/>
    <property type="match status" value="1"/>
</dbReference>
<dbReference type="SMART" id="SM00448">
    <property type="entry name" value="REC"/>
    <property type="match status" value="1"/>
</dbReference>